<dbReference type="EMBL" id="CAIO01000253">
    <property type="protein sequence ID" value="CCI24873.1"/>
    <property type="molecule type" value="Genomic_DNA"/>
</dbReference>
<gene>
    <name evidence="1" type="ORF">MICAH_3260004</name>
</gene>
<reference evidence="1 2" key="1">
    <citation type="submission" date="2012-04" db="EMBL/GenBank/DDBJ databases">
        <authorList>
            <person name="Genoscope - CEA"/>
        </authorList>
    </citation>
    <scope>NUCLEOTIDE SEQUENCE [LARGE SCALE GENOMIC DNA]</scope>
    <source>
        <strain evidence="1 2">9809</strain>
    </source>
</reference>
<dbReference type="RefSeq" id="WP_002797122.1">
    <property type="nucleotide sequence ID" value="NZ_HE973756.1"/>
</dbReference>
<comment type="caution">
    <text evidence="1">The sequence shown here is derived from an EMBL/GenBank/DDBJ whole genome shotgun (WGS) entry which is preliminary data.</text>
</comment>
<sequence>MAIDITPALLQETEIDKIIQDNIKPLLLGNERNAYLESAFVEIVNSTADVTINVRCRNKQRTCVPFIGGRRCFTAYEDNFTVSFKGFIPNSQECNVSSYSITTANEIYRVLAEVVNILVANPSIKSFITQKICSQIPAAAQAAEPLFTFDISQCVASLGNPVVECNVPVALTDEGKRTIKDESFGIVLDANCNIAIKFNKQDLLGRVIRDDSIAIPPQEISCTLTTNGSPLKIDFLVAPVINFSSEGKATSASIGLSNVQGIPAFIGNVIARYVNTSQDLSNAIIEFINQAIGAN</sequence>
<name>I4HS49_MICAE</name>
<protein>
    <submittedName>
        <fullName evidence="1">Uncharacterized protein</fullName>
    </submittedName>
</protein>
<dbReference type="AlphaFoldDB" id="I4HS49"/>
<proteinExistence type="predicted"/>
<evidence type="ECO:0000313" key="2">
    <source>
        <dbReference type="Proteomes" id="UP000004775"/>
    </source>
</evidence>
<dbReference type="Proteomes" id="UP000004775">
    <property type="component" value="Unassembled WGS sequence"/>
</dbReference>
<evidence type="ECO:0000313" key="1">
    <source>
        <dbReference type="EMBL" id="CCI24873.1"/>
    </source>
</evidence>
<accession>I4HS49</accession>
<dbReference type="HOGENOM" id="CLU_942724_0_0_3"/>
<organism evidence="1 2">
    <name type="scientific">Microcystis aeruginosa PCC 9809</name>
    <dbReference type="NCBI Taxonomy" id="1160285"/>
    <lineage>
        <taxon>Bacteria</taxon>
        <taxon>Bacillati</taxon>
        <taxon>Cyanobacteriota</taxon>
        <taxon>Cyanophyceae</taxon>
        <taxon>Oscillatoriophycideae</taxon>
        <taxon>Chroococcales</taxon>
        <taxon>Microcystaceae</taxon>
        <taxon>Microcystis</taxon>
    </lineage>
</organism>